<dbReference type="RefSeq" id="WP_353548056.1">
    <property type="nucleotide sequence ID" value="NZ_JAGKSB010000023.1"/>
</dbReference>
<dbReference type="PANTHER" id="PTHR43065">
    <property type="entry name" value="SENSOR HISTIDINE KINASE"/>
    <property type="match status" value="1"/>
</dbReference>
<comment type="caution">
    <text evidence="11">The sequence shown here is derived from an EMBL/GenBank/DDBJ whole genome shotgun (WGS) entry which is preliminary data.</text>
</comment>
<organism evidence="11 12">
    <name type="scientific">Rhinopithecimicrobium faecis</name>
    <dbReference type="NCBI Taxonomy" id="2820698"/>
    <lineage>
        <taxon>Bacteria</taxon>
        <taxon>Pseudomonadati</taxon>
        <taxon>Bacteroidota</taxon>
        <taxon>Sphingobacteriia</taxon>
        <taxon>Sphingobacteriales</taxon>
        <taxon>Sphingobacteriaceae</taxon>
        <taxon>Rhinopithecimicrobium</taxon>
    </lineage>
</organism>
<dbReference type="AlphaFoldDB" id="A0A8T4HDJ7"/>
<evidence type="ECO:0000256" key="4">
    <source>
        <dbReference type="ARBA" id="ARBA00022679"/>
    </source>
</evidence>
<evidence type="ECO:0000313" key="11">
    <source>
        <dbReference type="EMBL" id="MBP3944543.1"/>
    </source>
</evidence>
<dbReference type="GO" id="GO:0000160">
    <property type="term" value="P:phosphorelay signal transduction system"/>
    <property type="evidence" value="ECO:0007669"/>
    <property type="project" value="UniProtKB-KW"/>
</dbReference>
<keyword evidence="3" id="KW-0597">Phosphoprotein</keyword>
<dbReference type="EMBL" id="JAGKSB010000023">
    <property type="protein sequence ID" value="MBP3944543.1"/>
    <property type="molecule type" value="Genomic_DNA"/>
</dbReference>
<keyword evidence="8" id="KW-0902">Two-component regulatory system</keyword>
<evidence type="ECO:0000256" key="1">
    <source>
        <dbReference type="ARBA" id="ARBA00000085"/>
    </source>
</evidence>
<gene>
    <name evidence="11" type="ORF">J5U18_13460</name>
</gene>
<sequence length="709" mass="81969">MNEHKKGEFVFKPRARIIKTIGEELISNDNVAVIELVKNSYDANSPIVDITFLGDVEEKQEGKNIKKYLKKENASLIIYDEGKGMDFNTITSAWMEPATNFKKKDQNQNNNRKFTGEKGIGRFASAKLASKLQLITKQENSKEEIVVSFNWDDFSDEEKYLENIKVTWEIRNAIEIKKSGTILKLIELNNDWDEDKIRELRVTLSRLLNPIVPVEDFLISINLPIGLDDRLDGLVERPETLNKPDYYIKGKIDKSGRPLDIVFYSKLQGKEEIISISDKDFLLKEPIRKSVAGPFDFEFRIWNRDDLAKLSKELNSTTKNVKKDLDDLSGISIYRDNVRVLPYGNKNNDWARLDFRRVNNPTMRLSSNQIVGYISIGLLSNPNLKDQSNREGIVEGQALKDVKEFIKLILNEAEQRRYNERPRKDEKNNINQVSLFEHFSLNEISTLVKEKLPKEKFLIDAVEKKDVEIKESITKVQEVISRYRRLTTLGQLIDSVVHDGGNYLNKIDLQSNLINKSLRKNEVNKSELAEYVENIQILRKEFAQLFRRVEPFGGRKRGRPKNVIIEEVIRNQFQLYHLDLERLNIKYSISDTINEVTIDEAELGIIFMNLIQNSIYWLENIENDREILVEVRKVNSEQLEIYFSDSGPGIKNGSENTIFEPYFSTKPDGIGLGLSIVGELVSEYDGDFMLVNNGNLDGANFKLIFRYRI</sequence>
<comment type="catalytic activity">
    <reaction evidence="1">
        <text>ATP + protein L-histidine = ADP + protein N-phospho-L-histidine.</text>
        <dbReference type="EC" id="2.7.13.3"/>
    </reaction>
</comment>
<evidence type="ECO:0000256" key="8">
    <source>
        <dbReference type="ARBA" id="ARBA00023012"/>
    </source>
</evidence>
<accession>A0A8T4HDJ7</accession>
<name>A0A8T4HDJ7_9SPHI</name>
<reference evidence="11" key="1">
    <citation type="submission" date="2021-03" db="EMBL/GenBank/DDBJ databases">
        <authorList>
            <person name="Lu T."/>
            <person name="Wang Q."/>
            <person name="Han X."/>
        </authorList>
    </citation>
    <scope>NUCLEOTIDE SEQUENCE</scope>
    <source>
        <strain evidence="11">WQ 2009</strain>
    </source>
</reference>
<proteinExistence type="predicted"/>
<evidence type="ECO:0000256" key="2">
    <source>
        <dbReference type="ARBA" id="ARBA00012438"/>
    </source>
</evidence>
<protein>
    <recommendedName>
        <fullName evidence="2">histidine kinase</fullName>
        <ecNumber evidence="2">2.7.13.3</ecNumber>
    </recommendedName>
</protein>
<keyword evidence="4" id="KW-0808">Transferase</keyword>
<dbReference type="Pfam" id="PF02518">
    <property type="entry name" value="HATPase_c"/>
    <property type="match status" value="1"/>
</dbReference>
<dbReference type="EC" id="2.7.13.3" evidence="2"/>
<dbReference type="Proteomes" id="UP000679691">
    <property type="component" value="Unassembled WGS sequence"/>
</dbReference>
<dbReference type="InterPro" id="IPR004358">
    <property type="entry name" value="Sig_transdc_His_kin-like_C"/>
</dbReference>
<evidence type="ECO:0000256" key="9">
    <source>
        <dbReference type="SAM" id="Coils"/>
    </source>
</evidence>
<dbReference type="PANTHER" id="PTHR43065:SF10">
    <property type="entry name" value="PEROXIDE STRESS-ACTIVATED HISTIDINE KINASE MAK3"/>
    <property type="match status" value="1"/>
</dbReference>
<dbReference type="GO" id="GO:0004673">
    <property type="term" value="F:protein histidine kinase activity"/>
    <property type="evidence" value="ECO:0007669"/>
    <property type="project" value="UniProtKB-EC"/>
</dbReference>
<keyword evidence="5" id="KW-0547">Nucleotide-binding</keyword>
<keyword evidence="9" id="KW-0175">Coiled coil</keyword>
<dbReference type="GO" id="GO:0005524">
    <property type="term" value="F:ATP binding"/>
    <property type="evidence" value="ECO:0007669"/>
    <property type="project" value="UniProtKB-KW"/>
</dbReference>
<feature type="domain" description="Histidine kinase" evidence="10">
    <location>
        <begin position="495"/>
        <end position="709"/>
    </location>
</feature>
<dbReference type="SMART" id="SM00387">
    <property type="entry name" value="HATPase_c"/>
    <property type="match status" value="1"/>
</dbReference>
<dbReference type="InterPro" id="IPR003594">
    <property type="entry name" value="HATPase_dom"/>
</dbReference>
<evidence type="ECO:0000256" key="3">
    <source>
        <dbReference type="ARBA" id="ARBA00022553"/>
    </source>
</evidence>
<evidence type="ECO:0000259" key="10">
    <source>
        <dbReference type="PROSITE" id="PS50109"/>
    </source>
</evidence>
<keyword evidence="12" id="KW-1185">Reference proteome</keyword>
<dbReference type="Pfam" id="PF13589">
    <property type="entry name" value="HATPase_c_3"/>
    <property type="match status" value="1"/>
</dbReference>
<dbReference type="PROSITE" id="PS50109">
    <property type="entry name" value="HIS_KIN"/>
    <property type="match status" value="1"/>
</dbReference>
<dbReference type="InterPro" id="IPR005467">
    <property type="entry name" value="His_kinase_dom"/>
</dbReference>
<dbReference type="Gene3D" id="3.30.565.10">
    <property type="entry name" value="Histidine kinase-like ATPase, C-terminal domain"/>
    <property type="match status" value="2"/>
</dbReference>
<feature type="coiled-coil region" evidence="9">
    <location>
        <begin position="521"/>
        <end position="548"/>
    </location>
</feature>
<dbReference type="SUPFAM" id="SSF55874">
    <property type="entry name" value="ATPase domain of HSP90 chaperone/DNA topoisomerase II/histidine kinase"/>
    <property type="match status" value="2"/>
</dbReference>
<keyword evidence="6" id="KW-0418">Kinase</keyword>
<dbReference type="PRINTS" id="PR00344">
    <property type="entry name" value="BCTRLSENSOR"/>
</dbReference>
<evidence type="ECO:0000256" key="6">
    <source>
        <dbReference type="ARBA" id="ARBA00022777"/>
    </source>
</evidence>
<evidence type="ECO:0000256" key="5">
    <source>
        <dbReference type="ARBA" id="ARBA00022741"/>
    </source>
</evidence>
<keyword evidence="7 11" id="KW-0067">ATP-binding</keyword>
<evidence type="ECO:0000256" key="7">
    <source>
        <dbReference type="ARBA" id="ARBA00022840"/>
    </source>
</evidence>
<dbReference type="InterPro" id="IPR036890">
    <property type="entry name" value="HATPase_C_sf"/>
</dbReference>
<evidence type="ECO:0000313" key="12">
    <source>
        <dbReference type="Proteomes" id="UP000679691"/>
    </source>
</evidence>